<dbReference type="InterPro" id="IPR036314">
    <property type="entry name" value="SOD_C_sf"/>
</dbReference>
<dbReference type="GO" id="GO:0042644">
    <property type="term" value="C:chloroplast nucleoid"/>
    <property type="evidence" value="ECO:0000318"/>
    <property type="project" value="GO_Central"/>
</dbReference>
<evidence type="ECO:0000256" key="1">
    <source>
        <dbReference type="ARBA" id="ARBA00001962"/>
    </source>
</evidence>
<evidence type="ECO:0000256" key="5">
    <source>
        <dbReference type="ARBA" id="ARBA00023002"/>
    </source>
</evidence>
<dbReference type="Proteomes" id="UP000001514">
    <property type="component" value="Unassembled WGS sequence"/>
</dbReference>
<feature type="domain" description="Manganese/iron superoxide dismutase N-terminal" evidence="9">
    <location>
        <begin position="7"/>
        <end position="91"/>
    </location>
</feature>
<dbReference type="Pfam" id="PF02777">
    <property type="entry name" value="Sod_Fe_C"/>
    <property type="match status" value="1"/>
</dbReference>
<feature type="binding site" evidence="7">
    <location>
        <position position="170"/>
    </location>
    <ligand>
        <name>Mn(2+)</name>
        <dbReference type="ChEBI" id="CHEBI:29035"/>
    </ligand>
</feature>
<comment type="catalytic activity">
    <reaction evidence="8">
        <text>2 superoxide + 2 H(+) = H2O2 + O2</text>
        <dbReference type="Rhea" id="RHEA:20696"/>
        <dbReference type="ChEBI" id="CHEBI:15378"/>
        <dbReference type="ChEBI" id="CHEBI:15379"/>
        <dbReference type="ChEBI" id="CHEBI:16240"/>
        <dbReference type="ChEBI" id="CHEBI:18421"/>
        <dbReference type="EC" id="1.15.1.1"/>
    </reaction>
</comment>
<dbReference type="Gene3D" id="3.55.40.20">
    <property type="entry name" value="Iron/manganese superoxide dismutase, C-terminal domain"/>
    <property type="match status" value="1"/>
</dbReference>
<evidence type="ECO:0000256" key="6">
    <source>
        <dbReference type="ARBA" id="ARBA00023004"/>
    </source>
</evidence>
<dbReference type="PROSITE" id="PS00088">
    <property type="entry name" value="SOD_MN"/>
    <property type="match status" value="1"/>
</dbReference>
<name>D8SF57_SELML</name>
<evidence type="ECO:0000259" key="10">
    <source>
        <dbReference type="Pfam" id="PF02777"/>
    </source>
</evidence>
<dbReference type="InterPro" id="IPR036324">
    <property type="entry name" value="Mn/Fe_SOD_N_sf"/>
</dbReference>
<dbReference type="EC" id="1.15.1.1" evidence="3 8"/>
<accession>D8SF57</accession>
<dbReference type="AlphaFoldDB" id="D8SF57"/>
<dbReference type="FunCoup" id="D8SF57">
    <property type="interactions" value="516"/>
</dbReference>
<dbReference type="InParanoid" id="D8SF57"/>
<dbReference type="Pfam" id="PF00081">
    <property type="entry name" value="Sod_Fe_N"/>
    <property type="match status" value="1"/>
</dbReference>
<evidence type="ECO:0000313" key="11">
    <source>
        <dbReference type="EMBL" id="EFJ17097.1"/>
    </source>
</evidence>
<evidence type="ECO:0000256" key="8">
    <source>
        <dbReference type="RuleBase" id="RU000414"/>
    </source>
</evidence>
<dbReference type="InterPro" id="IPR001189">
    <property type="entry name" value="Mn/Fe_SOD"/>
</dbReference>
<comment type="similarity">
    <text evidence="2 8">Belongs to the iron/manganese superoxide dismutase family.</text>
</comment>
<proteinExistence type="inferred from homology"/>
<evidence type="ECO:0000256" key="3">
    <source>
        <dbReference type="ARBA" id="ARBA00012682"/>
    </source>
</evidence>
<evidence type="ECO:0000256" key="4">
    <source>
        <dbReference type="ARBA" id="ARBA00022723"/>
    </source>
</evidence>
<keyword evidence="6" id="KW-0408">Iron</keyword>
<dbReference type="PANTHER" id="PTHR42769:SF3">
    <property type="entry name" value="SUPEROXIDE DISMUTASE [FE] 2, CHLOROPLASTIC"/>
    <property type="match status" value="1"/>
</dbReference>
<dbReference type="KEGG" id="smo:SELMODRAFT_115358"/>
<dbReference type="InterPro" id="IPR019832">
    <property type="entry name" value="Mn/Fe_SOD_C"/>
</dbReference>
<reference evidence="11 12" key="1">
    <citation type="journal article" date="2011" name="Science">
        <title>The Selaginella genome identifies genetic changes associated with the evolution of vascular plants.</title>
        <authorList>
            <person name="Banks J.A."/>
            <person name="Nishiyama T."/>
            <person name="Hasebe M."/>
            <person name="Bowman J.L."/>
            <person name="Gribskov M."/>
            <person name="dePamphilis C."/>
            <person name="Albert V.A."/>
            <person name="Aono N."/>
            <person name="Aoyama T."/>
            <person name="Ambrose B.A."/>
            <person name="Ashton N.W."/>
            <person name="Axtell M.J."/>
            <person name="Barker E."/>
            <person name="Barker M.S."/>
            <person name="Bennetzen J.L."/>
            <person name="Bonawitz N.D."/>
            <person name="Chapple C."/>
            <person name="Cheng C."/>
            <person name="Correa L.G."/>
            <person name="Dacre M."/>
            <person name="DeBarry J."/>
            <person name="Dreyer I."/>
            <person name="Elias M."/>
            <person name="Engstrom E.M."/>
            <person name="Estelle M."/>
            <person name="Feng L."/>
            <person name="Finet C."/>
            <person name="Floyd S.K."/>
            <person name="Frommer W.B."/>
            <person name="Fujita T."/>
            <person name="Gramzow L."/>
            <person name="Gutensohn M."/>
            <person name="Harholt J."/>
            <person name="Hattori M."/>
            <person name="Heyl A."/>
            <person name="Hirai T."/>
            <person name="Hiwatashi Y."/>
            <person name="Ishikawa M."/>
            <person name="Iwata M."/>
            <person name="Karol K.G."/>
            <person name="Koehler B."/>
            <person name="Kolukisaoglu U."/>
            <person name="Kubo M."/>
            <person name="Kurata T."/>
            <person name="Lalonde S."/>
            <person name="Li K."/>
            <person name="Li Y."/>
            <person name="Litt A."/>
            <person name="Lyons E."/>
            <person name="Manning G."/>
            <person name="Maruyama T."/>
            <person name="Michael T.P."/>
            <person name="Mikami K."/>
            <person name="Miyazaki S."/>
            <person name="Morinaga S."/>
            <person name="Murata T."/>
            <person name="Mueller-Roeber B."/>
            <person name="Nelson D.R."/>
            <person name="Obara M."/>
            <person name="Oguri Y."/>
            <person name="Olmstead R.G."/>
            <person name="Onodera N."/>
            <person name="Petersen B.L."/>
            <person name="Pils B."/>
            <person name="Prigge M."/>
            <person name="Rensing S.A."/>
            <person name="Riano-Pachon D.M."/>
            <person name="Roberts A.W."/>
            <person name="Sato Y."/>
            <person name="Scheller H.V."/>
            <person name="Schulz B."/>
            <person name="Schulz C."/>
            <person name="Shakirov E.V."/>
            <person name="Shibagaki N."/>
            <person name="Shinohara N."/>
            <person name="Shippen D.E."/>
            <person name="Soerensen I."/>
            <person name="Sotooka R."/>
            <person name="Sugimoto N."/>
            <person name="Sugita M."/>
            <person name="Sumikawa N."/>
            <person name="Tanurdzic M."/>
            <person name="Theissen G."/>
            <person name="Ulvskov P."/>
            <person name="Wakazuki S."/>
            <person name="Weng J.K."/>
            <person name="Willats W.W."/>
            <person name="Wipf D."/>
            <person name="Wolf P.G."/>
            <person name="Yang L."/>
            <person name="Zimmer A.D."/>
            <person name="Zhu Q."/>
            <person name="Mitros T."/>
            <person name="Hellsten U."/>
            <person name="Loque D."/>
            <person name="Otillar R."/>
            <person name="Salamov A."/>
            <person name="Schmutz J."/>
            <person name="Shapiro H."/>
            <person name="Lindquist E."/>
            <person name="Lucas S."/>
            <person name="Rokhsar D."/>
            <person name="Grigoriev I.V."/>
        </authorList>
    </citation>
    <scope>NUCLEOTIDE SEQUENCE [LARGE SCALE GENOMIC DNA]</scope>
</reference>
<dbReference type="STRING" id="88036.D8SF57"/>
<dbReference type="eggNOG" id="KOG0876">
    <property type="taxonomic scope" value="Eukaryota"/>
</dbReference>
<dbReference type="SUPFAM" id="SSF46609">
    <property type="entry name" value="Fe,Mn superoxide dismutase (SOD), N-terminal domain"/>
    <property type="match status" value="1"/>
</dbReference>
<dbReference type="InterPro" id="IPR019833">
    <property type="entry name" value="Mn/Fe_SOD_BS"/>
</dbReference>
<sequence length="208" mass="23335">MSAVVAKFELPPLPYEMNALEPFMSKTTLEFHWGKHQRAYIDNLNKQISGTELESLKLEDIITKTYGGGNAQPAFNNAAQAWNHDFFFHSMTAKGGKAPSGDISGLINRDLGSYDNFVKEFKAAATTQFGSGWAWLSLKDGKLIVQKTANAVNPLVSGETPLLVLDVWEHAYYLDFQNRRPDYVETFLRELVNWDTVNARLETATAKL</sequence>
<dbReference type="FunFam" id="1.10.287.990:FF:000002">
    <property type="entry name" value="Superoxide dismutase"/>
    <property type="match status" value="1"/>
</dbReference>
<dbReference type="PANTHER" id="PTHR42769">
    <property type="entry name" value="SUPEROXIDE DISMUTASE"/>
    <property type="match status" value="1"/>
</dbReference>
<keyword evidence="4 7" id="KW-0479">Metal-binding</keyword>
<dbReference type="OMA" id="KIYQGHD"/>
<dbReference type="PRINTS" id="PR01703">
    <property type="entry name" value="MNSODISMTASE"/>
</dbReference>
<dbReference type="PIRSF" id="PIRSF000349">
    <property type="entry name" value="SODismutase"/>
    <property type="match status" value="1"/>
</dbReference>
<protein>
    <recommendedName>
        <fullName evidence="3 8">Superoxide dismutase</fullName>
        <ecNumber evidence="3 8">1.15.1.1</ecNumber>
    </recommendedName>
</protein>
<evidence type="ECO:0000259" key="9">
    <source>
        <dbReference type="Pfam" id="PF00081"/>
    </source>
</evidence>
<dbReference type="SUPFAM" id="SSF54719">
    <property type="entry name" value="Fe,Mn superoxide dismutase (SOD), C-terminal domain"/>
    <property type="match status" value="1"/>
</dbReference>
<gene>
    <name evidence="11" type="ORF">SELMODRAFT_115358</name>
</gene>
<dbReference type="OrthoDB" id="239262at2759"/>
<comment type="cofactor">
    <cofactor evidence="1">
        <name>Fe cation</name>
        <dbReference type="ChEBI" id="CHEBI:24875"/>
    </cofactor>
</comment>
<keyword evidence="12" id="KW-1185">Reference proteome</keyword>
<feature type="binding site" evidence="7">
    <location>
        <position position="32"/>
    </location>
    <ligand>
        <name>Mn(2+)</name>
        <dbReference type="ChEBI" id="CHEBI:29035"/>
    </ligand>
</feature>
<dbReference type="EMBL" id="GL377616">
    <property type="protein sequence ID" value="EFJ17097.1"/>
    <property type="molecule type" value="Genomic_DNA"/>
</dbReference>
<dbReference type="Gene3D" id="1.10.287.990">
    <property type="entry name" value="Fe,Mn superoxide dismutase (SOD) domain"/>
    <property type="match status" value="1"/>
</dbReference>
<evidence type="ECO:0000256" key="7">
    <source>
        <dbReference type="PIRSR" id="PIRSR000349-1"/>
    </source>
</evidence>
<dbReference type="InterPro" id="IPR019831">
    <property type="entry name" value="Mn/Fe_SOD_N"/>
</dbReference>
<comment type="function">
    <text evidence="8">Destroys radicals which are normally produced within the cells and which are toxic to biological systems.</text>
</comment>
<keyword evidence="5 8" id="KW-0560">Oxidoreductase</keyword>
<evidence type="ECO:0000256" key="2">
    <source>
        <dbReference type="ARBA" id="ARBA00008714"/>
    </source>
</evidence>
<dbReference type="Gramene" id="EFJ17097">
    <property type="protein sequence ID" value="EFJ17097"/>
    <property type="gene ID" value="SELMODRAFT_115358"/>
</dbReference>
<dbReference type="HOGENOM" id="CLU_031625_0_0_1"/>
<dbReference type="GO" id="GO:0046872">
    <property type="term" value="F:metal ion binding"/>
    <property type="evidence" value="ECO:0007669"/>
    <property type="project" value="UniProtKB-KW"/>
</dbReference>
<feature type="binding site" evidence="7">
    <location>
        <position position="84"/>
    </location>
    <ligand>
        <name>Mn(2+)</name>
        <dbReference type="ChEBI" id="CHEBI:29035"/>
    </ligand>
</feature>
<organism evidence="12">
    <name type="scientific">Selaginella moellendorffii</name>
    <name type="common">Spikemoss</name>
    <dbReference type="NCBI Taxonomy" id="88036"/>
    <lineage>
        <taxon>Eukaryota</taxon>
        <taxon>Viridiplantae</taxon>
        <taxon>Streptophyta</taxon>
        <taxon>Embryophyta</taxon>
        <taxon>Tracheophyta</taxon>
        <taxon>Lycopodiopsida</taxon>
        <taxon>Selaginellales</taxon>
        <taxon>Selaginellaceae</taxon>
        <taxon>Selaginella</taxon>
    </lineage>
</organism>
<feature type="domain" description="Manganese/iron superoxide dismutase C-terminal" evidence="10">
    <location>
        <begin position="99"/>
        <end position="200"/>
    </location>
</feature>
<feature type="binding site" evidence="7">
    <location>
        <position position="166"/>
    </location>
    <ligand>
        <name>Mn(2+)</name>
        <dbReference type="ChEBI" id="CHEBI:29035"/>
    </ligand>
</feature>
<dbReference type="GO" id="GO:0004784">
    <property type="term" value="F:superoxide dismutase activity"/>
    <property type="evidence" value="ECO:0007669"/>
    <property type="project" value="UniProtKB-EC"/>
</dbReference>
<evidence type="ECO:0000313" key="12">
    <source>
        <dbReference type="Proteomes" id="UP000001514"/>
    </source>
</evidence>